<name>A0A2Y9BAM5_9FIRM</name>
<keyword evidence="3" id="KW-1185">Reference proteome</keyword>
<sequence length="266" mass="29293">MDLKSIGLTGIGNARQLGGYTGADSRRIKKDVLLRTGKLADAKEGDLDRLKNVYHLTEVVDFRTTFEREAAPDPEIEGVCSYHFGILDESAKENQGMAAAAAGGAFPLEKVMGFITSGAMENMYVDIALSPVSQKGYSNFFEVLLNHGEGAILWHCTAGKDRAGFGSVLILSALGVDRETILEDYILTNQYYRENIEQLEQFIRSKGLPEEAVKAAKSMAGAEQAYLEKALDTIDKNYGSMDAYLENQLGLSVDNKQKLRDKYLEK</sequence>
<dbReference type="PANTHER" id="PTHR31126">
    <property type="entry name" value="TYROSINE-PROTEIN PHOSPHATASE"/>
    <property type="match status" value="1"/>
</dbReference>
<accession>A0A2Y9BAM5</accession>
<dbReference type="Pfam" id="PF13350">
    <property type="entry name" value="Y_phosphatase3"/>
    <property type="match status" value="1"/>
</dbReference>
<dbReference type="InterPro" id="IPR026893">
    <property type="entry name" value="Tyr/Ser_Pase_IphP-type"/>
</dbReference>
<dbReference type="Gene3D" id="3.90.190.10">
    <property type="entry name" value="Protein tyrosine phosphatase superfamily"/>
    <property type="match status" value="1"/>
</dbReference>
<dbReference type="InterPro" id="IPR029021">
    <property type="entry name" value="Prot-tyrosine_phosphatase-like"/>
</dbReference>
<comment type="similarity">
    <text evidence="1">Belongs to the protein-tyrosine phosphatase family.</text>
</comment>
<gene>
    <name evidence="2" type="ORF">A8806_102315</name>
</gene>
<dbReference type="RefSeq" id="WP_109730157.1">
    <property type="nucleotide sequence ID" value="NZ_BAAACK010000006.1"/>
</dbReference>
<evidence type="ECO:0000256" key="1">
    <source>
        <dbReference type="ARBA" id="ARBA00009580"/>
    </source>
</evidence>
<protein>
    <submittedName>
        <fullName evidence="2">Protein-tyrosine phosphatase</fullName>
    </submittedName>
</protein>
<comment type="caution">
    <text evidence="2">The sequence shown here is derived from an EMBL/GenBank/DDBJ whole genome shotgun (WGS) entry which is preliminary data.</text>
</comment>
<dbReference type="GO" id="GO:0004721">
    <property type="term" value="F:phosphoprotein phosphatase activity"/>
    <property type="evidence" value="ECO:0007669"/>
    <property type="project" value="InterPro"/>
</dbReference>
<evidence type="ECO:0000313" key="2">
    <source>
        <dbReference type="EMBL" id="PWJ31458.1"/>
    </source>
</evidence>
<dbReference type="AlphaFoldDB" id="A0A2Y9BAM5"/>
<reference evidence="2 3" key="1">
    <citation type="submission" date="2018-05" db="EMBL/GenBank/DDBJ databases">
        <title>The Hungate 1000. A catalogue of reference genomes from the rumen microbiome.</title>
        <authorList>
            <person name="Kelly W."/>
        </authorList>
    </citation>
    <scope>NUCLEOTIDE SEQUENCE [LARGE SCALE GENOMIC DNA]</scope>
    <source>
        <strain evidence="2 3">NLAE-zl-C242</strain>
    </source>
</reference>
<dbReference type="PANTHER" id="PTHR31126:SF1">
    <property type="entry name" value="TYROSINE SPECIFIC PROTEIN PHOSPHATASES DOMAIN-CONTAINING PROTEIN"/>
    <property type="match status" value="1"/>
</dbReference>
<dbReference type="SUPFAM" id="SSF52799">
    <property type="entry name" value="(Phosphotyrosine protein) phosphatases II"/>
    <property type="match status" value="1"/>
</dbReference>
<evidence type="ECO:0000313" key="3">
    <source>
        <dbReference type="Proteomes" id="UP000245845"/>
    </source>
</evidence>
<dbReference type="OrthoDB" id="9815473at2"/>
<dbReference type="Proteomes" id="UP000245845">
    <property type="component" value="Unassembled WGS sequence"/>
</dbReference>
<organism evidence="2 3">
    <name type="scientific">Faecalicatena orotica</name>
    <dbReference type="NCBI Taxonomy" id="1544"/>
    <lineage>
        <taxon>Bacteria</taxon>
        <taxon>Bacillati</taxon>
        <taxon>Bacillota</taxon>
        <taxon>Clostridia</taxon>
        <taxon>Lachnospirales</taxon>
        <taxon>Lachnospiraceae</taxon>
        <taxon>Faecalicatena</taxon>
    </lineage>
</organism>
<proteinExistence type="inferred from homology"/>
<dbReference type="EMBL" id="QGDL01000002">
    <property type="protein sequence ID" value="PWJ31458.1"/>
    <property type="molecule type" value="Genomic_DNA"/>
</dbReference>